<accession>A0A554X575</accession>
<protein>
    <submittedName>
        <fullName evidence="1">Uncharacterized protein</fullName>
    </submittedName>
</protein>
<comment type="caution">
    <text evidence="1">The sequence shown here is derived from an EMBL/GenBank/DDBJ whole genome shotgun (WGS) entry which is preliminary data.</text>
</comment>
<dbReference type="InterPro" id="IPR012292">
    <property type="entry name" value="Globin/Proto"/>
</dbReference>
<dbReference type="Proteomes" id="UP000318542">
    <property type="component" value="Unassembled WGS sequence"/>
</dbReference>
<name>A0A554X575_9BURK</name>
<proteinExistence type="predicted"/>
<dbReference type="Gene3D" id="1.10.490.10">
    <property type="entry name" value="Globins"/>
    <property type="match status" value="1"/>
</dbReference>
<keyword evidence="2" id="KW-1185">Reference proteome</keyword>
<evidence type="ECO:0000313" key="1">
    <source>
        <dbReference type="EMBL" id="TSE30989.1"/>
    </source>
</evidence>
<gene>
    <name evidence="1" type="ORF">Tther_00697</name>
</gene>
<dbReference type="RefSeq" id="WP_143900968.1">
    <property type="nucleotide sequence ID" value="NZ_VJOL01000008.1"/>
</dbReference>
<dbReference type="EMBL" id="VJOL01000008">
    <property type="protein sequence ID" value="TSE30989.1"/>
    <property type="molecule type" value="Genomic_DNA"/>
</dbReference>
<dbReference type="GO" id="GO:0020037">
    <property type="term" value="F:heme binding"/>
    <property type="evidence" value="ECO:0007669"/>
    <property type="project" value="InterPro"/>
</dbReference>
<organism evidence="1 2">
    <name type="scientific">Tepidimonas thermarum</name>
    <dbReference type="NCBI Taxonomy" id="335431"/>
    <lineage>
        <taxon>Bacteria</taxon>
        <taxon>Pseudomonadati</taxon>
        <taxon>Pseudomonadota</taxon>
        <taxon>Betaproteobacteria</taxon>
        <taxon>Burkholderiales</taxon>
        <taxon>Tepidimonas</taxon>
    </lineage>
</organism>
<sequence>MEHLSPVEEWSSILARTPAAVREHIGRVVRTHKAALAEAFYAEMLQHPQGRLFLDADIVHQRLHASM</sequence>
<reference evidence="1 2" key="1">
    <citation type="submission" date="2019-07" db="EMBL/GenBank/DDBJ databases">
        <title>Tepidimonas thermarum AA-1 draft genome.</title>
        <authorList>
            <person name="Da Costa M.S."/>
            <person name="Froufe H.J.C."/>
            <person name="Egas C."/>
            <person name="Albuquerque L."/>
        </authorList>
    </citation>
    <scope>NUCLEOTIDE SEQUENCE [LARGE SCALE GENOMIC DNA]</scope>
    <source>
        <strain evidence="1 2">AA-1</strain>
    </source>
</reference>
<dbReference type="GO" id="GO:0019825">
    <property type="term" value="F:oxygen binding"/>
    <property type="evidence" value="ECO:0007669"/>
    <property type="project" value="InterPro"/>
</dbReference>
<evidence type="ECO:0000313" key="2">
    <source>
        <dbReference type="Proteomes" id="UP000318542"/>
    </source>
</evidence>
<dbReference type="AlphaFoldDB" id="A0A554X575"/>